<evidence type="ECO:0000313" key="2">
    <source>
        <dbReference type="EMBL" id="WAR28911.1"/>
    </source>
</evidence>
<feature type="compositionally biased region" description="Low complexity" evidence="1">
    <location>
        <begin position="113"/>
        <end position="138"/>
    </location>
</feature>
<name>A0ABY7G765_MYAAR</name>
<reference evidence="2" key="1">
    <citation type="submission" date="2022-11" db="EMBL/GenBank/DDBJ databases">
        <title>Centuries of genome instability and evolution in soft-shell clam transmissible cancer (bioRxiv).</title>
        <authorList>
            <person name="Hart S.F.M."/>
            <person name="Yonemitsu M.A."/>
            <person name="Giersch R.M."/>
            <person name="Beal B.F."/>
            <person name="Arriagada G."/>
            <person name="Davis B.W."/>
            <person name="Ostrander E.A."/>
            <person name="Goff S.P."/>
            <person name="Metzger M.J."/>
        </authorList>
    </citation>
    <scope>NUCLEOTIDE SEQUENCE</scope>
    <source>
        <strain evidence="2">MELC-2E11</strain>
        <tissue evidence="2">Siphon/mantle</tissue>
    </source>
</reference>
<sequence>MSKWTQHKSTEFLRDNQITMAMTWYTTCFFAFLALSNAQMTREQLRSTILAIDPVFAHRREDPMMVSQNTNIFLPTDAAAVASGAEILDSTFVGTVEASVQADTPVTQPAKGPKPNTITKTIPSPSTPKPTTTTLTPDPMHKNKAIHEVKKPIPAEKITDVDMAEASRNHCSFKIPYPDPSRPQPSEQCPTNLFIGPDMSLGRLTFIMKRSTNEPLSPSFLNRVRNRITQSDFDKKCLLPALHAQTLGEEACRSNELTAYLQWLMYLRHQLDQAL</sequence>
<accession>A0ABY7G765</accession>
<evidence type="ECO:0000256" key="1">
    <source>
        <dbReference type="SAM" id="MobiDB-lite"/>
    </source>
</evidence>
<feature type="region of interest" description="Disordered" evidence="1">
    <location>
        <begin position="105"/>
        <end position="140"/>
    </location>
</feature>
<organism evidence="2 3">
    <name type="scientific">Mya arenaria</name>
    <name type="common">Soft-shell clam</name>
    <dbReference type="NCBI Taxonomy" id="6604"/>
    <lineage>
        <taxon>Eukaryota</taxon>
        <taxon>Metazoa</taxon>
        <taxon>Spiralia</taxon>
        <taxon>Lophotrochozoa</taxon>
        <taxon>Mollusca</taxon>
        <taxon>Bivalvia</taxon>
        <taxon>Autobranchia</taxon>
        <taxon>Heteroconchia</taxon>
        <taxon>Euheterodonta</taxon>
        <taxon>Imparidentia</taxon>
        <taxon>Neoheterodontei</taxon>
        <taxon>Myida</taxon>
        <taxon>Myoidea</taxon>
        <taxon>Myidae</taxon>
        <taxon>Mya</taxon>
    </lineage>
</organism>
<protein>
    <submittedName>
        <fullName evidence="2">Uncharacterized protein</fullName>
    </submittedName>
</protein>
<keyword evidence="3" id="KW-1185">Reference proteome</keyword>
<dbReference type="EMBL" id="CP111026">
    <property type="protein sequence ID" value="WAR28911.1"/>
    <property type="molecule type" value="Genomic_DNA"/>
</dbReference>
<dbReference type="Proteomes" id="UP001164746">
    <property type="component" value="Chromosome 15"/>
</dbReference>
<evidence type="ECO:0000313" key="3">
    <source>
        <dbReference type="Proteomes" id="UP001164746"/>
    </source>
</evidence>
<proteinExistence type="predicted"/>
<gene>
    <name evidence="2" type="ORF">MAR_014615</name>
</gene>